<feature type="compositionally biased region" description="Acidic residues" evidence="5">
    <location>
        <begin position="293"/>
        <end position="302"/>
    </location>
</feature>
<dbReference type="PANTHER" id="PTHR17598">
    <property type="entry name" value="DNA POLYMERASE DELTA SUBUNIT 3"/>
    <property type="match status" value="1"/>
</dbReference>
<keyword evidence="3" id="KW-0235">DNA replication</keyword>
<proteinExistence type="predicted"/>
<dbReference type="GO" id="GO:1904161">
    <property type="term" value="P:DNA synthesis involved in UV-damage excision repair"/>
    <property type="evidence" value="ECO:0007669"/>
    <property type="project" value="TreeGrafter"/>
</dbReference>
<dbReference type="EMBL" id="MCFA01000083">
    <property type="protein sequence ID" value="ORY09654.1"/>
    <property type="molecule type" value="Genomic_DNA"/>
</dbReference>
<feature type="compositionally biased region" description="Basic and acidic residues" evidence="5">
    <location>
        <begin position="269"/>
        <end position="278"/>
    </location>
</feature>
<dbReference type="GO" id="GO:0006297">
    <property type="term" value="P:nucleotide-excision repair, DNA gap filling"/>
    <property type="evidence" value="ECO:0007669"/>
    <property type="project" value="TreeGrafter"/>
</dbReference>
<dbReference type="GO" id="GO:0003887">
    <property type="term" value="F:DNA-directed DNA polymerase activity"/>
    <property type="evidence" value="ECO:0007669"/>
    <property type="project" value="TreeGrafter"/>
</dbReference>
<reference evidence="6 7" key="1">
    <citation type="submission" date="2016-07" db="EMBL/GenBank/DDBJ databases">
        <title>Pervasive Adenine N6-methylation of Active Genes in Fungi.</title>
        <authorList>
            <consortium name="DOE Joint Genome Institute"/>
            <person name="Mondo S.J."/>
            <person name="Dannebaum R.O."/>
            <person name="Kuo R.C."/>
            <person name="Labutti K."/>
            <person name="Haridas S."/>
            <person name="Kuo A."/>
            <person name="Salamov A."/>
            <person name="Ahrendt S.R."/>
            <person name="Lipzen A."/>
            <person name="Sullivan W."/>
            <person name="Andreopoulos W.B."/>
            <person name="Clum A."/>
            <person name="Lindquist E."/>
            <person name="Daum C."/>
            <person name="Ramamoorthy G.K."/>
            <person name="Gryganskyi A."/>
            <person name="Culley D."/>
            <person name="Magnuson J.K."/>
            <person name="James T.Y."/>
            <person name="O'Malley M.A."/>
            <person name="Stajich J.E."/>
            <person name="Spatafora J.W."/>
            <person name="Visel A."/>
            <person name="Grigoriev I.V."/>
        </authorList>
    </citation>
    <scope>NUCLEOTIDE SEQUENCE [LARGE SCALE GENOMIC DNA]</scope>
    <source>
        <strain evidence="6 7">CBS 115471</strain>
    </source>
</reference>
<protein>
    <recommendedName>
        <fullName evidence="2">DNA polymerase delta subunit 3</fullName>
    </recommendedName>
</protein>
<dbReference type="AlphaFoldDB" id="A0A1Y1ZHI9"/>
<feature type="compositionally biased region" description="Basic and acidic residues" evidence="5">
    <location>
        <begin position="307"/>
        <end position="330"/>
    </location>
</feature>
<feature type="compositionally biased region" description="Basic and acidic residues" evidence="5">
    <location>
        <begin position="387"/>
        <end position="400"/>
    </location>
</feature>
<evidence type="ECO:0000313" key="7">
    <source>
        <dbReference type="Proteomes" id="UP000193144"/>
    </source>
</evidence>
<organism evidence="6 7">
    <name type="scientific">Clohesyomyces aquaticus</name>
    <dbReference type="NCBI Taxonomy" id="1231657"/>
    <lineage>
        <taxon>Eukaryota</taxon>
        <taxon>Fungi</taxon>
        <taxon>Dikarya</taxon>
        <taxon>Ascomycota</taxon>
        <taxon>Pezizomycotina</taxon>
        <taxon>Dothideomycetes</taxon>
        <taxon>Pleosporomycetidae</taxon>
        <taxon>Pleosporales</taxon>
        <taxon>Lindgomycetaceae</taxon>
        <taxon>Clohesyomyces</taxon>
    </lineage>
</organism>
<comment type="subcellular location">
    <subcellularLocation>
        <location evidence="1">Nucleus</location>
    </subcellularLocation>
</comment>
<dbReference type="GO" id="GO:0043625">
    <property type="term" value="C:delta DNA polymerase complex"/>
    <property type="evidence" value="ECO:0007669"/>
    <property type="project" value="InterPro"/>
</dbReference>
<evidence type="ECO:0000256" key="3">
    <source>
        <dbReference type="ARBA" id="ARBA00022705"/>
    </source>
</evidence>
<name>A0A1Y1ZHI9_9PLEO</name>
<dbReference type="PANTHER" id="PTHR17598:SF13">
    <property type="entry name" value="DNA POLYMERASE DELTA SUBUNIT 3"/>
    <property type="match status" value="1"/>
</dbReference>
<dbReference type="Pfam" id="PF09507">
    <property type="entry name" value="CDC27"/>
    <property type="match status" value="1"/>
</dbReference>
<dbReference type="Gene3D" id="3.90.1030.20">
    <property type="entry name" value="DNA polymerase delta, p66 (Cdc27) subunit, wHTH domain"/>
    <property type="match status" value="1"/>
</dbReference>
<dbReference type="OrthoDB" id="514823at2759"/>
<feature type="region of interest" description="Disordered" evidence="5">
    <location>
        <begin position="78"/>
        <end position="106"/>
    </location>
</feature>
<feature type="compositionally biased region" description="Low complexity" evidence="5">
    <location>
        <begin position="190"/>
        <end position="208"/>
    </location>
</feature>
<accession>A0A1Y1ZHI9</accession>
<feature type="compositionally biased region" description="Basic residues" evidence="5">
    <location>
        <begin position="373"/>
        <end position="386"/>
    </location>
</feature>
<dbReference type="GO" id="GO:0006271">
    <property type="term" value="P:DNA strand elongation involved in DNA replication"/>
    <property type="evidence" value="ECO:0007669"/>
    <property type="project" value="TreeGrafter"/>
</dbReference>
<evidence type="ECO:0000256" key="4">
    <source>
        <dbReference type="ARBA" id="ARBA00023242"/>
    </source>
</evidence>
<comment type="caution">
    <text evidence="6">The sequence shown here is derived from an EMBL/GenBank/DDBJ whole genome shotgun (WGS) entry which is preliminary data.</text>
</comment>
<feature type="compositionally biased region" description="Low complexity" evidence="5">
    <location>
        <begin position="229"/>
        <end position="249"/>
    </location>
</feature>
<keyword evidence="7" id="KW-1185">Reference proteome</keyword>
<dbReference type="Proteomes" id="UP000193144">
    <property type="component" value="Unassembled WGS sequence"/>
</dbReference>
<dbReference type="InterPro" id="IPR019038">
    <property type="entry name" value="POLD3"/>
</dbReference>
<keyword evidence="4" id="KW-0539">Nucleus</keyword>
<feature type="region of interest" description="Disordered" evidence="5">
    <location>
        <begin position="185"/>
        <end position="444"/>
    </location>
</feature>
<dbReference type="InterPro" id="IPR041913">
    <property type="entry name" value="POLD3_sf"/>
</dbReference>
<evidence type="ECO:0000256" key="1">
    <source>
        <dbReference type="ARBA" id="ARBA00004123"/>
    </source>
</evidence>
<gene>
    <name evidence="6" type="ORF">BCR34DRAFT_567987</name>
</gene>
<evidence type="ECO:0000256" key="2">
    <source>
        <dbReference type="ARBA" id="ARBA00017589"/>
    </source>
</evidence>
<dbReference type="STRING" id="1231657.A0A1Y1ZHI9"/>
<sequence>MADTYKEYLAANVIADGKPVTYRVLSRALKVNVNIAKQMLYDFHQKQNAKKTNTVHATYILTGKKRAPEKANGIHTHDGEDSFMHSSPYMNSMPEPEEPTEEPPTHTSIVLVREEELEKTKSEFESITSMHIYSLEPGPLENLNLLSICNQDILKDCAGEEPLDRWKTYGSIHNPYIKRRTAKFAPAPAPGASKTAPKAASKPPVTAAAKEEQAKPASRRGSMSEDNSSRQPTPQPSSSSGTLKKSGSKPNLKRDTSDIFKSFAKAKAKPKEAAKSKESTPAPIPDERMQGMSEDEGDDDEGPQIKFDAEKQAAARKLRAEKEEALRKMMEDDDDEDMPDAPPAEEKESQDSPIDEVPSAAPAETASVTVQGGRRRGRRQVTKKKTVKDEEGYLVTKEEVVWESFSEDEPETKRPKQLPAKSTAKGKKGGKQSQGNIANFFKKS</sequence>
<evidence type="ECO:0000256" key="5">
    <source>
        <dbReference type="SAM" id="MobiDB-lite"/>
    </source>
</evidence>
<evidence type="ECO:0000313" key="6">
    <source>
        <dbReference type="EMBL" id="ORY09654.1"/>
    </source>
</evidence>